<evidence type="ECO:0000259" key="2">
    <source>
        <dbReference type="Pfam" id="PF04892"/>
    </source>
</evidence>
<feature type="transmembrane region" description="Helical" evidence="1">
    <location>
        <begin position="113"/>
        <end position="134"/>
    </location>
</feature>
<feature type="domain" description="VanZ-like" evidence="2">
    <location>
        <begin position="46"/>
        <end position="128"/>
    </location>
</feature>
<keyword evidence="4" id="KW-1185">Reference proteome</keyword>
<dbReference type="Pfam" id="PF04892">
    <property type="entry name" value="VanZ"/>
    <property type="match status" value="1"/>
</dbReference>
<feature type="transmembrane region" description="Helical" evidence="1">
    <location>
        <begin position="306"/>
        <end position="325"/>
    </location>
</feature>
<evidence type="ECO:0000256" key="1">
    <source>
        <dbReference type="SAM" id="Phobius"/>
    </source>
</evidence>
<feature type="transmembrane region" description="Helical" evidence="1">
    <location>
        <begin position="222"/>
        <end position="243"/>
    </location>
</feature>
<feature type="transmembrane region" description="Helical" evidence="1">
    <location>
        <begin position="12"/>
        <end position="33"/>
    </location>
</feature>
<keyword evidence="1" id="KW-1133">Transmembrane helix</keyword>
<sequence length="386" mass="41753">MSAHRSAAWPLSWLAIALIAYATLYPLSGWHWPDARVFSWTLPKLRQEFSGDLAGNLVGYLPLGAILCIAHLRSGRSVPVSALLTVLSGAALSYALELAQFTLPARVPSVTDWVLNTLGAAWGALAAVTVHALGLIDGWHRLRERWFIPQAGHGLALLWVWPLGLLFPPPLPLGQGQLWPHLHVLLVDWTADTPLQRWLLPDDPLTLWAGTGALLHDGWPPLLESLTVAAGLLVPMCLACAVARPRRLRLLLLSGAVVVAVGVTTLATALNFAPVHALTWMTMPTLVGLMLGAMGAVVLVGLGRTLCAVLGVALTLALIVLIHLAPTDPYYAATLAAWEQGRFIRFHGLSRWIGLLWPYVALAWLLARLLHREPRIPAAVRRGPSA</sequence>
<dbReference type="KEGG" id="aon:DEH84_01550"/>
<keyword evidence="1" id="KW-0472">Membrane</keyword>
<feature type="transmembrane region" description="Helical" evidence="1">
    <location>
        <begin position="82"/>
        <end position="101"/>
    </location>
</feature>
<dbReference type="RefSeq" id="WP_109034114.1">
    <property type="nucleotide sequence ID" value="NZ_CP029210.1"/>
</dbReference>
<proteinExistence type="predicted"/>
<dbReference type="InterPro" id="IPR006976">
    <property type="entry name" value="VanZ-like"/>
</dbReference>
<feature type="transmembrane region" description="Helical" evidence="1">
    <location>
        <begin position="250"/>
        <end position="272"/>
    </location>
</feature>
<organism evidence="3 4">
    <name type="scientific">Aquabacterium olei</name>
    <dbReference type="NCBI Taxonomy" id="1296669"/>
    <lineage>
        <taxon>Bacteria</taxon>
        <taxon>Pseudomonadati</taxon>
        <taxon>Pseudomonadota</taxon>
        <taxon>Betaproteobacteria</taxon>
        <taxon>Burkholderiales</taxon>
        <taxon>Aquabacterium</taxon>
    </lineage>
</organism>
<keyword evidence="1" id="KW-0812">Transmembrane</keyword>
<protein>
    <submittedName>
        <fullName evidence="3">Teicoplanin resistance protein VanZ</fullName>
    </submittedName>
</protein>
<feature type="transmembrane region" description="Helical" evidence="1">
    <location>
        <begin position="53"/>
        <end position="70"/>
    </location>
</feature>
<dbReference type="AlphaFoldDB" id="A0A2U8FPL4"/>
<dbReference type="EMBL" id="CP029210">
    <property type="protein sequence ID" value="AWI52266.1"/>
    <property type="molecule type" value="Genomic_DNA"/>
</dbReference>
<evidence type="ECO:0000313" key="4">
    <source>
        <dbReference type="Proteomes" id="UP000244892"/>
    </source>
</evidence>
<feature type="transmembrane region" description="Helical" evidence="1">
    <location>
        <begin position="349"/>
        <end position="367"/>
    </location>
</feature>
<accession>A0A2U8FPL4</accession>
<dbReference type="OrthoDB" id="9780818at2"/>
<name>A0A2U8FPL4_9BURK</name>
<gene>
    <name evidence="3" type="ORF">DEH84_01550</name>
</gene>
<feature type="transmembrane region" description="Helical" evidence="1">
    <location>
        <begin position="278"/>
        <end position="299"/>
    </location>
</feature>
<reference evidence="3 4" key="1">
    <citation type="submission" date="2018-05" db="EMBL/GenBank/DDBJ databases">
        <title>complete genome sequence of Aquabacterium olei NBRC 110486.</title>
        <authorList>
            <person name="Tang B."/>
            <person name="Chang J."/>
            <person name="Zhang L."/>
            <person name="Yang H."/>
        </authorList>
    </citation>
    <scope>NUCLEOTIDE SEQUENCE [LARGE SCALE GENOMIC DNA]</scope>
    <source>
        <strain evidence="3 4">NBRC 110486</strain>
    </source>
</reference>
<dbReference type="Proteomes" id="UP000244892">
    <property type="component" value="Chromosome"/>
</dbReference>
<evidence type="ECO:0000313" key="3">
    <source>
        <dbReference type="EMBL" id="AWI52266.1"/>
    </source>
</evidence>